<dbReference type="EMBL" id="JBEZVE010000002">
    <property type="protein sequence ID" value="MEU3779546.1"/>
    <property type="molecule type" value="Genomic_DNA"/>
</dbReference>
<evidence type="ECO:0000313" key="7">
    <source>
        <dbReference type="EMBL" id="MEU3779546.1"/>
    </source>
</evidence>
<dbReference type="PROSITE" id="PS50977">
    <property type="entry name" value="HTH_TETR_2"/>
    <property type="match status" value="1"/>
</dbReference>
<dbReference type="Gene3D" id="1.10.357.10">
    <property type="entry name" value="Tetracycline Repressor, domain 2"/>
    <property type="match status" value="1"/>
</dbReference>
<reference evidence="7 8" key="1">
    <citation type="submission" date="2024-06" db="EMBL/GenBank/DDBJ databases">
        <title>The Natural Products Discovery Center: Release of the First 8490 Sequenced Strains for Exploring Actinobacteria Biosynthetic Diversity.</title>
        <authorList>
            <person name="Kalkreuter E."/>
            <person name="Kautsar S.A."/>
            <person name="Yang D."/>
            <person name="Bader C.D."/>
            <person name="Teijaro C.N."/>
            <person name="Fluegel L."/>
            <person name="Davis C.M."/>
            <person name="Simpson J.R."/>
            <person name="Lauterbach L."/>
            <person name="Steele A.D."/>
            <person name="Gui C."/>
            <person name="Meng S."/>
            <person name="Li G."/>
            <person name="Viehrig K."/>
            <person name="Ye F."/>
            <person name="Su P."/>
            <person name="Kiefer A.F."/>
            <person name="Nichols A."/>
            <person name="Cepeda A.J."/>
            <person name="Yan W."/>
            <person name="Fan B."/>
            <person name="Jiang Y."/>
            <person name="Adhikari A."/>
            <person name="Zheng C.-J."/>
            <person name="Schuster L."/>
            <person name="Cowan T.M."/>
            <person name="Smanski M.J."/>
            <person name="Chevrette M.G."/>
            <person name="De Carvalho L.P.S."/>
            <person name="Shen B."/>
        </authorList>
    </citation>
    <scope>NUCLEOTIDE SEQUENCE [LARGE SCALE GENOMIC DNA]</scope>
    <source>
        <strain evidence="7 8">NPDC033843</strain>
    </source>
</reference>
<dbReference type="InterPro" id="IPR036271">
    <property type="entry name" value="Tet_transcr_reg_TetR-rel_C_sf"/>
</dbReference>
<dbReference type="SUPFAM" id="SSF46689">
    <property type="entry name" value="Homeodomain-like"/>
    <property type="match status" value="1"/>
</dbReference>
<sequence>MTTRAKPAQPEPSASQKRRERERQQMRARLLEAARNIAAEDGWNAVTIRRIAEKLEYTAPILYQYFSSKESLLIELMMVGFAELTDQLKVAAQSPAPERLAAMAEAYWAFAFTSSELYQAMNGMDGVPFGTAETPLEAKAAFRTLRTALESIAEARGAELADPTGAVDIVWAFLHGCVSLTMAGRVAGGVERAKTLMLNTLEPLFTAQLRSQ</sequence>
<protein>
    <submittedName>
        <fullName evidence="7">TetR/AcrR family transcriptional regulator</fullName>
    </submittedName>
</protein>
<keyword evidence="3" id="KW-0804">Transcription</keyword>
<dbReference type="Pfam" id="PF13305">
    <property type="entry name" value="TetR_C_33"/>
    <property type="match status" value="1"/>
</dbReference>
<dbReference type="PANTHER" id="PTHR30055:SF234">
    <property type="entry name" value="HTH-TYPE TRANSCRIPTIONAL REGULATOR BETI"/>
    <property type="match status" value="1"/>
</dbReference>
<dbReference type="Proteomes" id="UP001550739">
    <property type="component" value="Unassembled WGS sequence"/>
</dbReference>
<name>A0ABV2ZAG9_9ACTN</name>
<dbReference type="PANTHER" id="PTHR30055">
    <property type="entry name" value="HTH-TYPE TRANSCRIPTIONAL REGULATOR RUTR"/>
    <property type="match status" value="1"/>
</dbReference>
<dbReference type="Pfam" id="PF00440">
    <property type="entry name" value="TetR_N"/>
    <property type="match status" value="1"/>
</dbReference>
<evidence type="ECO:0000256" key="4">
    <source>
        <dbReference type="PROSITE-ProRule" id="PRU00335"/>
    </source>
</evidence>
<evidence type="ECO:0000259" key="6">
    <source>
        <dbReference type="PROSITE" id="PS50977"/>
    </source>
</evidence>
<evidence type="ECO:0000256" key="5">
    <source>
        <dbReference type="SAM" id="MobiDB-lite"/>
    </source>
</evidence>
<comment type="caution">
    <text evidence="7">The sequence shown here is derived from an EMBL/GenBank/DDBJ whole genome shotgun (WGS) entry which is preliminary data.</text>
</comment>
<dbReference type="InterPro" id="IPR025996">
    <property type="entry name" value="MT1864/Rv1816-like_C"/>
</dbReference>
<accession>A0ABV2ZAG9</accession>
<evidence type="ECO:0000256" key="2">
    <source>
        <dbReference type="ARBA" id="ARBA00023125"/>
    </source>
</evidence>
<evidence type="ECO:0000256" key="1">
    <source>
        <dbReference type="ARBA" id="ARBA00023015"/>
    </source>
</evidence>
<dbReference type="InterPro" id="IPR009057">
    <property type="entry name" value="Homeodomain-like_sf"/>
</dbReference>
<evidence type="ECO:0000256" key="3">
    <source>
        <dbReference type="ARBA" id="ARBA00023163"/>
    </source>
</evidence>
<dbReference type="PRINTS" id="PR00455">
    <property type="entry name" value="HTHTETR"/>
</dbReference>
<dbReference type="SUPFAM" id="SSF48498">
    <property type="entry name" value="Tetracyclin repressor-like, C-terminal domain"/>
    <property type="match status" value="1"/>
</dbReference>
<dbReference type="InterPro" id="IPR001647">
    <property type="entry name" value="HTH_TetR"/>
</dbReference>
<feature type="DNA-binding region" description="H-T-H motif" evidence="4">
    <location>
        <begin position="47"/>
        <end position="66"/>
    </location>
</feature>
<keyword evidence="1" id="KW-0805">Transcription regulation</keyword>
<keyword evidence="2 4" id="KW-0238">DNA-binding</keyword>
<gene>
    <name evidence="7" type="ORF">AB0E89_02945</name>
</gene>
<evidence type="ECO:0000313" key="8">
    <source>
        <dbReference type="Proteomes" id="UP001550739"/>
    </source>
</evidence>
<proteinExistence type="predicted"/>
<feature type="domain" description="HTH tetR-type" evidence="6">
    <location>
        <begin position="24"/>
        <end position="84"/>
    </location>
</feature>
<organism evidence="7 8">
    <name type="scientific">Streptomyces sp. 900129855</name>
    <dbReference type="NCBI Taxonomy" id="3155129"/>
    <lineage>
        <taxon>Bacteria</taxon>
        <taxon>Bacillati</taxon>
        <taxon>Actinomycetota</taxon>
        <taxon>Actinomycetes</taxon>
        <taxon>Kitasatosporales</taxon>
        <taxon>Streptomycetaceae</taxon>
        <taxon>Streptomyces</taxon>
    </lineage>
</organism>
<keyword evidence="8" id="KW-1185">Reference proteome</keyword>
<dbReference type="InterPro" id="IPR050109">
    <property type="entry name" value="HTH-type_TetR-like_transc_reg"/>
</dbReference>
<feature type="region of interest" description="Disordered" evidence="5">
    <location>
        <begin position="1"/>
        <end position="24"/>
    </location>
</feature>
<dbReference type="RefSeq" id="WP_361700500.1">
    <property type="nucleotide sequence ID" value="NZ_JBEZVE010000002.1"/>
</dbReference>